<keyword evidence="1" id="KW-0812">Transmembrane</keyword>
<feature type="transmembrane region" description="Helical" evidence="1">
    <location>
        <begin position="166"/>
        <end position="192"/>
    </location>
</feature>
<evidence type="ECO:0000256" key="1">
    <source>
        <dbReference type="SAM" id="Phobius"/>
    </source>
</evidence>
<dbReference type="EMBL" id="QICB01000001">
    <property type="protein sequence ID" value="RNL21755.1"/>
    <property type="molecule type" value="Genomic_DNA"/>
</dbReference>
<dbReference type="Proteomes" id="UP000267368">
    <property type="component" value="Unassembled WGS sequence"/>
</dbReference>
<evidence type="ECO:0000313" key="3">
    <source>
        <dbReference type="Proteomes" id="UP000267368"/>
    </source>
</evidence>
<evidence type="ECO:0000313" key="2">
    <source>
        <dbReference type="EMBL" id="RNL21755.1"/>
    </source>
</evidence>
<dbReference type="InterPro" id="IPR021205">
    <property type="entry name" value="Lanti_perm_SpaE/MutE/EpiE-like"/>
</dbReference>
<sequence length="255" mass="25999">MRGFKAALAAEVAKGKRAGARKVALIAPLPLCVLGLMSSGLVTQGHGPGGVGFNTYGWCWWYTLLLPVAVALITASVAGIDARQKFHGVMSSPVSLCSVWGAKSAYAFMLVAAANLVVATVSVAIDALGGDAAGLLASACMVVLLSVSSLWMVPAGLFLTARFGMLAGIAAPLLVQLGVGIALYGSGLWWLLPPAAAMRLCSPFAGVAPSGVPLMPGEIYGVIDAVWFVALAVSAVFGVLLVAAGAAWFARQEVR</sequence>
<protein>
    <recommendedName>
        <fullName evidence="4">Lantibiotic ABC transporter permease</fullName>
    </recommendedName>
</protein>
<keyword evidence="1" id="KW-1133">Transmembrane helix</keyword>
<dbReference type="AlphaFoldDB" id="A0A3N0AI72"/>
<reference evidence="3" key="1">
    <citation type="submission" date="2018-05" db="EMBL/GenBank/DDBJ databases">
        <title>Genome Sequencing of selected type strains of the family Eggerthellaceae.</title>
        <authorList>
            <person name="Danylec N."/>
            <person name="Stoll D.A."/>
            <person name="Doetsch A."/>
            <person name="Huch M."/>
        </authorList>
    </citation>
    <scope>NUCLEOTIDE SEQUENCE [LARGE SCALE GENOMIC DNA]</scope>
    <source>
        <strain evidence="3">DSM 17537</strain>
    </source>
</reference>
<comment type="caution">
    <text evidence="2">The sequence shown here is derived from an EMBL/GenBank/DDBJ whole genome shotgun (WGS) entry which is preliminary data.</text>
</comment>
<feature type="transmembrane region" description="Helical" evidence="1">
    <location>
        <begin position="135"/>
        <end position="159"/>
    </location>
</feature>
<name>A0A3N0AI72_9ACTN</name>
<feature type="transmembrane region" description="Helical" evidence="1">
    <location>
        <begin position="105"/>
        <end position="129"/>
    </location>
</feature>
<gene>
    <name evidence="2" type="ORF">DMP07_01135</name>
</gene>
<proteinExistence type="predicted"/>
<dbReference type="OrthoDB" id="3173426at2"/>
<organism evidence="2 3">
    <name type="scientific">Slackia faecicanis</name>
    <dbReference type="NCBI Taxonomy" id="255723"/>
    <lineage>
        <taxon>Bacteria</taxon>
        <taxon>Bacillati</taxon>
        <taxon>Actinomycetota</taxon>
        <taxon>Coriobacteriia</taxon>
        <taxon>Eggerthellales</taxon>
        <taxon>Eggerthellaceae</taxon>
        <taxon>Slackia</taxon>
    </lineage>
</organism>
<feature type="transmembrane region" description="Helical" evidence="1">
    <location>
        <begin position="225"/>
        <end position="250"/>
    </location>
</feature>
<accession>A0A3N0AI72</accession>
<dbReference type="CDD" id="cd21807">
    <property type="entry name" value="ABC-2_lan_permease_MutE_EpiE-like"/>
    <property type="match status" value="1"/>
</dbReference>
<keyword evidence="1" id="KW-0472">Membrane</keyword>
<keyword evidence="3" id="KW-1185">Reference proteome</keyword>
<feature type="transmembrane region" description="Helical" evidence="1">
    <location>
        <begin position="60"/>
        <end position="80"/>
    </location>
</feature>
<evidence type="ECO:0008006" key="4">
    <source>
        <dbReference type="Google" id="ProtNLM"/>
    </source>
</evidence>